<evidence type="ECO:0000313" key="3">
    <source>
        <dbReference type="Proteomes" id="UP001288387"/>
    </source>
</evidence>
<dbReference type="Pfam" id="PF14354">
    <property type="entry name" value="Lar_restr_allev"/>
    <property type="match status" value="1"/>
</dbReference>
<sequence length="111" mass="12226">MTAPALKPCPWCGREPSVMASRSGIGFLIMCDAALDECPATPAVDEGSMEKASRAWNKRASRWKPISDAPQDGTRLMLWDSVSKRSVFGSWRGDNPKITHYDAEPACPERD</sequence>
<protein>
    <submittedName>
        <fullName evidence="2">Lar family restriction alleviation protein</fullName>
    </submittedName>
</protein>
<feature type="compositionally biased region" description="Basic and acidic residues" evidence="1">
    <location>
        <begin position="94"/>
        <end position="111"/>
    </location>
</feature>
<proteinExistence type="predicted"/>
<evidence type="ECO:0000256" key="1">
    <source>
        <dbReference type="SAM" id="MobiDB-lite"/>
    </source>
</evidence>
<dbReference type="EMBL" id="JAXRVB010000009">
    <property type="protein sequence ID" value="MDZ5764916.1"/>
    <property type="molecule type" value="Genomic_DNA"/>
</dbReference>
<dbReference type="Proteomes" id="UP001288387">
    <property type="component" value="Unassembled WGS sequence"/>
</dbReference>
<evidence type="ECO:0000313" key="2">
    <source>
        <dbReference type="EMBL" id="MDZ5764916.1"/>
    </source>
</evidence>
<reference evidence="2" key="1">
    <citation type="submission" date="2023-12" db="EMBL/GenBank/DDBJ databases">
        <title>'Antibacterial potential of Stenotrophomonas maltophilia cystic fibrosis isolates' (manuscript under preparation).</title>
        <authorList>
            <person name="Crisan C.V."/>
            <person name="Pettis M."/>
            <person name="Goldberg J.B."/>
        </authorList>
    </citation>
    <scope>NUCLEOTIDE SEQUENCE</scope>
    <source>
        <strain evidence="2">CCV129</strain>
    </source>
</reference>
<comment type="caution">
    <text evidence="2">The sequence shown here is derived from an EMBL/GenBank/DDBJ whole genome shotgun (WGS) entry which is preliminary data.</text>
</comment>
<gene>
    <name evidence="2" type="ORF">U4I38_10580</name>
</gene>
<organism evidence="2 3">
    <name type="scientific">Stenotrophomonas maltophilia</name>
    <name type="common">Pseudomonas maltophilia</name>
    <name type="synonym">Xanthomonas maltophilia</name>
    <dbReference type="NCBI Taxonomy" id="40324"/>
    <lineage>
        <taxon>Bacteria</taxon>
        <taxon>Pseudomonadati</taxon>
        <taxon>Pseudomonadota</taxon>
        <taxon>Gammaproteobacteria</taxon>
        <taxon>Lysobacterales</taxon>
        <taxon>Lysobacteraceae</taxon>
        <taxon>Stenotrophomonas</taxon>
        <taxon>Stenotrophomonas maltophilia group</taxon>
    </lineage>
</organism>
<accession>A0AAJ2TP97</accession>
<dbReference type="AlphaFoldDB" id="A0AAJ2TP97"/>
<feature type="region of interest" description="Disordered" evidence="1">
    <location>
        <begin position="92"/>
        <end position="111"/>
    </location>
</feature>
<dbReference type="RefSeq" id="WP_099554952.1">
    <property type="nucleotide sequence ID" value="NZ_JAKJQX010000026.1"/>
</dbReference>
<name>A0AAJ2TP97_STEMA</name>